<comment type="subcellular location">
    <subcellularLocation>
        <location evidence="1 7">Cell outer membrane</location>
        <topology evidence="1 7">Multi-pass membrane protein</topology>
    </subcellularLocation>
</comment>
<proteinExistence type="inferred from homology"/>
<evidence type="ECO:0000256" key="2">
    <source>
        <dbReference type="ARBA" id="ARBA00022448"/>
    </source>
</evidence>
<dbReference type="InterPro" id="IPR037066">
    <property type="entry name" value="Plug_dom_sf"/>
</dbReference>
<dbReference type="Gene3D" id="2.40.170.20">
    <property type="entry name" value="TonB-dependent receptor, beta-barrel domain"/>
    <property type="match status" value="1"/>
</dbReference>
<dbReference type="SUPFAM" id="SSF56935">
    <property type="entry name" value="Porins"/>
    <property type="match status" value="1"/>
</dbReference>
<dbReference type="Pfam" id="PF07715">
    <property type="entry name" value="Plug"/>
    <property type="match status" value="1"/>
</dbReference>
<keyword evidence="6 7" id="KW-0998">Cell outer membrane</keyword>
<dbReference type="InterPro" id="IPR023997">
    <property type="entry name" value="TonB-dep_OMP_SusC/RagA_CS"/>
</dbReference>
<dbReference type="AlphaFoldDB" id="A0AAP2GI49"/>
<dbReference type="NCBIfam" id="TIGR04056">
    <property type="entry name" value="OMP_RagA_SusC"/>
    <property type="match status" value="1"/>
</dbReference>
<sequence>MTKFLRRRDKSVFFLRTDPITFMRLSCLYSMIFLSTATVLAASPSRGQGLDQEIFIGMDHENLEALIKKIEAASDFTSAYYSSAFEPYNDITFEPAKRTIREALELGFRGTGLEYTVKGNVIVVGNRSVGVLGTSSPVGIGDATLASVRVTGKVKDSNGTPLPGVNVLVKGTTIGTATDVEGTFVLDMPEEGKILVFSFVGLKTVEMDATGRVSFDVTMEPDVATLQTVEISGGYYKTTNRSKTGSIVKVTADEIGKQPVTNPLMALQGRVPGLEIVPYSGGAGGAVKVVIRGRNSLRNNTLEESASGPLFVVDGVPIDASPLRSSASGGSPLPYGYDPLSTLNPESIESVEILKDGDATAIYGSRGANGVILITTKRSTQKDRSNVDISAYSGVGRIVNRMDVLNTEQYLAMRREAFANDGVEPGMFDFDINGTWDQTRNTDWQEELLGGSARISDVQAGLSGGNGNTTFKLDGGFHKESVIYPGDFGYQRLTGNFTINHSSPNQKLAATVSIMYGADKSSVFEDFNFVNYALRLPPNAPPLYNDDGTLNWEIVDFGYFKLNSFNNPVAGLKNTNNSKAGNLIVNSVLSYSLGQGIMAKVNMGFTGLNREELLKFPIEALSPTTIFSSTTGSNTFGRSSRGSWIIEPQMTYSKIAEGHNLTAIIGASLQESTSQYQSITGFGYLSDVLLDNLRAASFTSITVDTNNQYKYLAFFMRVGYDWKEKYLLSLTGRRDGSSRFGPGKQFGNFGAVGVGWVFSNEALLRDKRRILSFGKLRASYGITGSDQIGDYKFYNTYSISRYPYDNNVALSPTALYNPNYSWESTRKLEGAVELSFLEDKVSLEVSFYRNRSSNQLVNYQLPVITGFSGVLSNFNATVENAGWEAMLGINPIQTDHFHWNFSVNFSANKNKLVEFPGIENSSYSKLYEIGKPLSVQRLYTYEGVNPETGSQEVADFNDDGVLDDKDRRFMSPLGPTYYGGINNTISFRSFDLSFLFQFVRQKQLGYVYPLPGAAGNAPVSVLNRWQREGDVTDVGRFSQDFMNSYYYTKYVSASDYPIEDASFVRLKSISLSYTFPTSIIERTALSQAKIFVQGQNLLTISDYSGFDPETGTSVPPLRMFTLGIQVRF</sequence>
<comment type="caution">
    <text evidence="9">The sequence shown here is derived from an EMBL/GenBank/DDBJ whole genome shotgun (WGS) entry which is preliminary data.</text>
</comment>
<dbReference type="InterPro" id="IPR036942">
    <property type="entry name" value="Beta-barrel_TonB_sf"/>
</dbReference>
<keyword evidence="3 7" id="KW-1134">Transmembrane beta strand</keyword>
<dbReference type="InterPro" id="IPR023996">
    <property type="entry name" value="TonB-dep_OMP_SusC/RagA"/>
</dbReference>
<organism evidence="9 10">
    <name type="scientific">Dawidia soli</name>
    <dbReference type="NCBI Taxonomy" id="2782352"/>
    <lineage>
        <taxon>Bacteria</taxon>
        <taxon>Pseudomonadati</taxon>
        <taxon>Bacteroidota</taxon>
        <taxon>Cytophagia</taxon>
        <taxon>Cytophagales</taxon>
        <taxon>Chryseotaleaceae</taxon>
        <taxon>Dawidia</taxon>
    </lineage>
</organism>
<evidence type="ECO:0000256" key="7">
    <source>
        <dbReference type="PROSITE-ProRule" id="PRU01360"/>
    </source>
</evidence>
<dbReference type="InterPro" id="IPR008969">
    <property type="entry name" value="CarboxyPept-like_regulatory"/>
</dbReference>
<evidence type="ECO:0000256" key="1">
    <source>
        <dbReference type="ARBA" id="ARBA00004571"/>
    </source>
</evidence>
<name>A0AAP2GI49_9BACT</name>
<keyword evidence="2 7" id="KW-0813">Transport</keyword>
<reference evidence="9 10" key="1">
    <citation type="submission" date="2021-05" db="EMBL/GenBank/DDBJ databases">
        <title>A Polyphasic approach of four new species of the genus Ohtaekwangia: Ohtaekwangia histidinii sp. nov., Ohtaekwangia cretensis sp. nov., Ohtaekwangia indiensis sp. nov., Ohtaekwangia reichenbachii sp. nov. from diverse environment.</title>
        <authorList>
            <person name="Octaviana S."/>
        </authorList>
    </citation>
    <scope>NUCLEOTIDE SEQUENCE [LARGE SCALE GENOMIC DNA]</scope>
    <source>
        <strain evidence="9 10">PWU37</strain>
    </source>
</reference>
<feature type="domain" description="TonB-dependent receptor plug" evidence="8">
    <location>
        <begin position="241"/>
        <end position="371"/>
    </location>
</feature>
<dbReference type="SUPFAM" id="SSF49464">
    <property type="entry name" value="Carboxypeptidase regulatory domain-like"/>
    <property type="match status" value="1"/>
</dbReference>
<evidence type="ECO:0000313" key="9">
    <source>
        <dbReference type="EMBL" id="MBT1687110.1"/>
    </source>
</evidence>
<dbReference type="EMBL" id="JAHESC010000013">
    <property type="protein sequence ID" value="MBT1687110.1"/>
    <property type="molecule type" value="Genomic_DNA"/>
</dbReference>
<evidence type="ECO:0000256" key="5">
    <source>
        <dbReference type="ARBA" id="ARBA00023136"/>
    </source>
</evidence>
<dbReference type="Pfam" id="PF13715">
    <property type="entry name" value="CarbopepD_reg_2"/>
    <property type="match status" value="1"/>
</dbReference>
<gene>
    <name evidence="9" type="ORF">KK078_11100</name>
</gene>
<dbReference type="InterPro" id="IPR012910">
    <property type="entry name" value="Plug_dom"/>
</dbReference>
<keyword evidence="5 7" id="KW-0472">Membrane</keyword>
<dbReference type="NCBIfam" id="TIGR04057">
    <property type="entry name" value="SusC_RagA_signa"/>
    <property type="match status" value="1"/>
</dbReference>
<dbReference type="Gene3D" id="2.170.130.10">
    <property type="entry name" value="TonB-dependent receptor, plug domain"/>
    <property type="match status" value="1"/>
</dbReference>
<accession>A0AAP2GI49</accession>
<evidence type="ECO:0000313" key="10">
    <source>
        <dbReference type="Proteomes" id="UP001319180"/>
    </source>
</evidence>
<comment type="similarity">
    <text evidence="7">Belongs to the TonB-dependent receptor family.</text>
</comment>
<evidence type="ECO:0000256" key="3">
    <source>
        <dbReference type="ARBA" id="ARBA00022452"/>
    </source>
</evidence>
<dbReference type="GO" id="GO:0009279">
    <property type="term" value="C:cell outer membrane"/>
    <property type="evidence" value="ECO:0007669"/>
    <property type="project" value="UniProtKB-SubCell"/>
</dbReference>
<evidence type="ECO:0000256" key="6">
    <source>
        <dbReference type="ARBA" id="ARBA00023237"/>
    </source>
</evidence>
<protein>
    <submittedName>
        <fullName evidence="9">SusC/RagA family TonB-linked outer membrane protein</fullName>
    </submittedName>
</protein>
<dbReference type="Gene3D" id="2.60.40.1120">
    <property type="entry name" value="Carboxypeptidase-like, regulatory domain"/>
    <property type="match status" value="1"/>
</dbReference>
<dbReference type="RefSeq" id="WP_254090344.1">
    <property type="nucleotide sequence ID" value="NZ_JAHESC010000013.1"/>
</dbReference>
<evidence type="ECO:0000259" key="8">
    <source>
        <dbReference type="Pfam" id="PF07715"/>
    </source>
</evidence>
<dbReference type="Proteomes" id="UP001319180">
    <property type="component" value="Unassembled WGS sequence"/>
</dbReference>
<dbReference type="PROSITE" id="PS52016">
    <property type="entry name" value="TONB_DEPENDENT_REC_3"/>
    <property type="match status" value="1"/>
</dbReference>
<evidence type="ECO:0000256" key="4">
    <source>
        <dbReference type="ARBA" id="ARBA00022692"/>
    </source>
</evidence>
<keyword evidence="10" id="KW-1185">Reference proteome</keyword>
<keyword evidence="4 7" id="KW-0812">Transmembrane</keyword>
<dbReference type="InterPro" id="IPR039426">
    <property type="entry name" value="TonB-dep_rcpt-like"/>
</dbReference>